<feature type="chain" id="PRO_5044754719" description="DUF3455 domain-containing protein" evidence="1">
    <location>
        <begin position="23"/>
        <end position="207"/>
    </location>
</feature>
<dbReference type="Pfam" id="PF11937">
    <property type="entry name" value="DUF3455"/>
    <property type="match status" value="1"/>
</dbReference>
<dbReference type="EMBL" id="JBJQOH010000002">
    <property type="protein sequence ID" value="KAL3696307.1"/>
    <property type="molecule type" value="Genomic_DNA"/>
</dbReference>
<sequence length="207" mass="22951">MHRGRTQFLVLIILLHQALIQAQVYGQGIPSSCHKLEIKYKRSMGIDASDAIHIPESLQVPADHKLRLCYLGQGVQKYKFNGTEWINFNASAVLHLGGQNRIGGRHFYLAKPDNLGGQPTWETFSSWSTVTGKALEKTSVRNDAIAWVLLQSTHSSGSGKRFGQATYIQRLFTVGGLPPNTTSLTGAVTGQYFESPYTAVYAYYTKQ</sequence>
<gene>
    <name evidence="2" type="ORF">R1sor_010383</name>
</gene>
<organism evidence="2 3">
    <name type="scientific">Riccia sorocarpa</name>
    <dbReference type="NCBI Taxonomy" id="122646"/>
    <lineage>
        <taxon>Eukaryota</taxon>
        <taxon>Viridiplantae</taxon>
        <taxon>Streptophyta</taxon>
        <taxon>Embryophyta</taxon>
        <taxon>Marchantiophyta</taxon>
        <taxon>Marchantiopsida</taxon>
        <taxon>Marchantiidae</taxon>
        <taxon>Marchantiales</taxon>
        <taxon>Ricciaceae</taxon>
        <taxon>Riccia</taxon>
    </lineage>
</organism>
<evidence type="ECO:0000313" key="3">
    <source>
        <dbReference type="Proteomes" id="UP001633002"/>
    </source>
</evidence>
<dbReference type="InterPro" id="IPR021851">
    <property type="entry name" value="DUF3455"/>
</dbReference>
<name>A0ABD3I0L1_9MARC</name>
<keyword evidence="1" id="KW-0732">Signal</keyword>
<comment type="caution">
    <text evidence="2">The sequence shown here is derived from an EMBL/GenBank/DDBJ whole genome shotgun (WGS) entry which is preliminary data.</text>
</comment>
<dbReference type="AlphaFoldDB" id="A0ABD3I0L1"/>
<evidence type="ECO:0000256" key="1">
    <source>
        <dbReference type="SAM" id="SignalP"/>
    </source>
</evidence>
<keyword evidence="3" id="KW-1185">Reference proteome</keyword>
<feature type="signal peptide" evidence="1">
    <location>
        <begin position="1"/>
        <end position="22"/>
    </location>
</feature>
<dbReference type="PANTHER" id="PTHR35567">
    <property type="entry name" value="MALATE DEHYDROGENASE (AFU_ORTHOLOGUE AFUA_2G13800)"/>
    <property type="match status" value="1"/>
</dbReference>
<dbReference type="Proteomes" id="UP001633002">
    <property type="component" value="Unassembled WGS sequence"/>
</dbReference>
<evidence type="ECO:0008006" key="4">
    <source>
        <dbReference type="Google" id="ProtNLM"/>
    </source>
</evidence>
<evidence type="ECO:0000313" key="2">
    <source>
        <dbReference type="EMBL" id="KAL3696307.1"/>
    </source>
</evidence>
<reference evidence="2 3" key="1">
    <citation type="submission" date="2024-09" db="EMBL/GenBank/DDBJ databases">
        <title>Chromosome-scale assembly of Riccia sorocarpa.</title>
        <authorList>
            <person name="Paukszto L."/>
        </authorList>
    </citation>
    <scope>NUCLEOTIDE SEQUENCE [LARGE SCALE GENOMIC DNA]</scope>
    <source>
        <strain evidence="2">LP-2024</strain>
        <tissue evidence="2">Aerial parts of the thallus</tissue>
    </source>
</reference>
<proteinExistence type="predicted"/>
<protein>
    <recommendedName>
        <fullName evidence="4">DUF3455 domain-containing protein</fullName>
    </recommendedName>
</protein>
<dbReference type="PANTHER" id="PTHR35567:SF1">
    <property type="entry name" value="CONSERVED FUNGAL PROTEIN (AFU_ORTHOLOGUE AFUA_1G14230)"/>
    <property type="match status" value="1"/>
</dbReference>
<accession>A0ABD3I0L1</accession>